<dbReference type="EMBL" id="VJWA01000002">
    <property type="protein sequence ID" value="TRW14772.1"/>
    <property type="molecule type" value="Genomic_DNA"/>
</dbReference>
<organism evidence="2 3">
    <name type="scientific">Glacieibacterium frigidum</name>
    <dbReference type="NCBI Taxonomy" id="2593303"/>
    <lineage>
        <taxon>Bacteria</taxon>
        <taxon>Pseudomonadati</taxon>
        <taxon>Pseudomonadota</taxon>
        <taxon>Alphaproteobacteria</taxon>
        <taxon>Sphingomonadales</taxon>
        <taxon>Sphingosinicellaceae</taxon>
        <taxon>Glacieibacterium</taxon>
    </lineage>
</organism>
<evidence type="ECO:0000313" key="2">
    <source>
        <dbReference type="EMBL" id="TRW14772.1"/>
    </source>
</evidence>
<feature type="domain" description="Core" evidence="1">
    <location>
        <begin position="8"/>
        <end position="104"/>
    </location>
</feature>
<keyword evidence="3" id="KW-1185">Reference proteome</keyword>
<dbReference type="OrthoDB" id="9801228at2"/>
<comment type="caution">
    <text evidence="2">The sequence shown here is derived from an EMBL/GenBank/DDBJ whole genome shotgun (WGS) entry which is preliminary data.</text>
</comment>
<dbReference type="NCBIfam" id="TIGR00049">
    <property type="entry name" value="iron-sulfur cluster assembly accessory protein"/>
    <property type="match status" value="1"/>
</dbReference>
<dbReference type="Pfam" id="PF01521">
    <property type="entry name" value="Fe-S_biosyn"/>
    <property type="match status" value="1"/>
</dbReference>
<dbReference type="RefSeq" id="WP_144334942.1">
    <property type="nucleotide sequence ID" value="NZ_VJWA01000002.1"/>
</dbReference>
<dbReference type="Proteomes" id="UP000317894">
    <property type="component" value="Unassembled WGS sequence"/>
</dbReference>
<evidence type="ECO:0000259" key="1">
    <source>
        <dbReference type="Pfam" id="PF01521"/>
    </source>
</evidence>
<dbReference type="InterPro" id="IPR016092">
    <property type="entry name" value="ATAP"/>
</dbReference>
<dbReference type="PANTHER" id="PTHR43011">
    <property type="entry name" value="IRON-SULFUR CLUSTER ASSEMBLY 2 HOMOLOG, MITOCHONDRIAL"/>
    <property type="match status" value="1"/>
</dbReference>
<name>A0A552U984_9SPHN</name>
<dbReference type="SUPFAM" id="SSF89360">
    <property type="entry name" value="HesB-like domain"/>
    <property type="match status" value="1"/>
</dbReference>
<reference evidence="2 3" key="1">
    <citation type="submission" date="2019-07" db="EMBL/GenBank/DDBJ databases">
        <title>Novel species isolated from glacier.</title>
        <authorList>
            <person name="Liu Q."/>
            <person name="Xin Y.-H."/>
        </authorList>
    </citation>
    <scope>NUCLEOTIDE SEQUENCE [LARGE SCALE GENOMIC DNA]</scope>
    <source>
        <strain evidence="2 3">LB1R16</strain>
    </source>
</reference>
<dbReference type="GO" id="GO:0051539">
    <property type="term" value="F:4 iron, 4 sulfur cluster binding"/>
    <property type="evidence" value="ECO:0007669"/>
    <property type="project" value="TreeGrafter"/>
</dbReference>
<sequence>MSDPVLMPAAAARVKAIAARQGKPGLMLRLAVDGGGCAGFQYRFALESEPGPDDLVTGTDGVTMLVDAVSLPFLDGAQVDFVEKIGAAAFEVRNPLATSGCGCGTSFSI</sequence>
<evidence type="ECO:0000313" key="3">
    <source>
        <dbReference type="Proteomes" id="UP000317894"/>
    </source>
</evidence>
<dbReference type="GO" id="GO:0005506">
    <property type="term" value="F:iron ion binding"/>
    <property type="evidence" value="ECO:0007669"/>
    <property type="project" value="TreeGrafter"/>
</dbReference>
<protein>
    <submittedName>
        <fullName evidence="2">Iron-sulfur cluster assembly accessory protein</fullName>
    </submittedName>
</protein>
<dbReference type="AlphaFoldDB" id="A0A552U984"/>
<dbReference type="InterPro" id="IPR035903">
    <property type="entry name" value="HesB-like_dom_sf"/>
</dbReference>
<dbReference type="Gene3D" id="2.60.300.12">
    <property type="entry name" value="HesB-like domain"/>
    <property type="match status" value="1"/>
</dbReference>
<dbReference type="GO" id="GO:0016226">
    <property type="term" value="P:iron-sulfur cluster assembly"/>
    <property type="evidence" value="ECO:0007669"/>
    <property type="project" value="InterPro"/>
</dbReference>
<accession>A0A552U984</accession>
<proteinExistence type="predicted"/>
<dbReference type="GO" id="GO:0051537">
    <property type="term" value="F:2 iron, 2 sulfur cluster binding"/>
    <property type="evidence" value="ECO:0007669"/>
    <property type="project" value="TreeGrafter"/>
</dbReference>
<dbReference type="PANTHER" id="PTHR43011:SF1">
    <property type="entry name" value="IRON-SULFUR CLUSTER ASSEMBLY 2 HOMOLOG, MITOCHONDRIAL"/>
    <property type="match status" value="1"/>
</dbReference>
<gene>
    <name evidence="2" type="ORF">FMM06_13910</name>
</gene>
<dbReference type="InterPro" id="IPR000361">
    <property type="entry name" value="ATAP_core_dom"/>
</dbReference>